<keyword evidence="5" id="KW-0496">Mitochondrion</keyword>
<dbReference type="PANTHER" id="PTHR36091">
    <property type="entry name" value="ALTERED INHERITANCE OF MITOCHONDRIA PROTEIN 9, MITOCHONDRIAL"/>
    <property type="match status" value="1"/>
</dbReference>
<evidence type="ECO:0000259" key="7">
    <source>
        <dbReference type="Pfam" id="PF01636"/>
    </source>
</evidence>
<sequence length="564" mass="64287">MGLSIGPDPLMLCLRILGKKKLGITIIHRHSFHSLTTSRCRQKSNALFSYTSGRWLYDEESQLRKRYVEFNVDALKHCASQATGSVCVKLNKLPEGLHNKVFSLQMENGREVIARIPNPNAGNSRIVVSGEVATLEFLHNILDIPVPKVLAWSSSALQSNAVGTEFILMDRVKGVQLSEVWDDMSERQRFNLVKNVVEIEKRLVDIPLSGYGGLYHREILVDNDSSFFEAISPGQMPGKEDDISKFVIGPTPERAFYTGEGEEPLNGRGPWKSAVEYLTAIAKREISTIQEFNKTNTDGLSSYLRPANTSVSSSLHVRLLEQFISVLPYIIPPLELLKPTLMHQDLHFDNIFVNKTDPSEISGIIDWQGTYISPIFLQARFPSIFDCDDLYPWGAIQPALPTDFHTLTLEEKRLAEKSLDRLRLKKFYELASRKMNPLLVKAMDSMRHDEYPTSFIFYIVQQSALDGPIPLRELLIQVYEQWSELTGRNGETPPCPISFTEYEISQARQQAEKWGEAFSEFENLRVQILGKEGWVSHEQHEEAKRQFDNSKGELKRLRERLDQI</sequence>
<organism evidence="8 9">
    <name type="scientific">Trichophyton tonsurans (strain CBS 112818)</name>
    <name type="common">Scalp ringworm fungus</name>
    <dbReference type="NCBI Taxonomy" id="647933"/>
    <lineage>
        <taxon>Eukaryota</taxon>
        <taxon>Fungi</taxon>
        <taxon>Dikarya</taxon>
        <taxon>Ascomycota</taxon>
        <taxon>Pezizomycotina</taxon>
        <taxon>Eurotiomycetes</taxon>
        <taxon>Eurotiomycetidae</taxon>
        <taxon>Onygenales</taxon>
        <taxon>Arthrodermataceae</taxon>
        <taxon>Trichophyton</taxon>
    </lineage>
</organism>
<accession>F2RU81</accession>
<keyword evidence="9" id="KW-1185">Reference proteome</keyword>
<evidence type="ECO:0000313" key="8">
    <source>
        <dbReference type="EMBL" id="EGD94880.1"/>
    </source>
</evidence>
<dbReference type="SUPFAM" id="SSF56112">
    <property type="entry name" value="Protein kinase-like (PK-like)"/>
    <property type="match status" value="1"/>
</dbReference>
<dbReference type="Gene3D" id="3.90.1200.10">
    <property type="match status" value="1"/>
</dbReference>
<evidence type="ECO:0000256" key="2">
    <source>
        <dbReference type="ARBA" id="ARBA00005543"/>
    </source>
</evidence>
<evidence type="ECO:0000256" key="3">
    <source>
        <dbReference type="ARBA" id="ARBA00016197"/>
    </source>
</evidence>
<evidence type="ECO:0000256" key="4">
    <source>
        <dbReference type="ARBA" id="ARBA00022946"/>
    </source>
</evidence>
<dbReference type="PANTHER" id="PTHR36091:SF1">
    <property type="entry name" value="ALTERED INHERITANCE OF MITOCHONDRIA PROTEIN 9, MITOCHONDRIAL"/>
    <property type="match status" value="1"/>
</dbReference>
<comment type="subcellular location">
    <subcellularLocation>
        <location evidence="1">Mitochondrion</location>
    </subcellularLocation>
</comment>
<name>F2RU81_TRIT1</name>
<comment type="similarity">
    <text evidence="2">Belongs to the AIM9 family.</text>
</comment>
<dbReference type="EMBL" id="GG698485">
    <property type="protein sequence ID" value="EGD94880.1"/>
    <property type="molecule type" value="Genomic_DNA"/>
</dbReference>
<protein>
    <recommendedName>
        <fullName evidence="3">Altered inheritance of mitochondria protein 9, mitochondrial</fullName>
    </recommendedName>
    <alternativeName>
        <fullName evidence="6">Found in mitochondrial proteome protein 29</fullName>
    </alternativeName>
</protein>
<proteinExistence type="inferred from homology"/>
<dbReference type="OrthoDB" id="2906425at2759"/>
<reference evidence="9" key="1">
    <citation type="journal article" date="2012" name="MBio">
        <title>Comparative genome analysis of Trichophyton rubrum and related dermatophytes reveals candidate genes involved in infection.</title>
        <authorList>
            <person name="Martinez D.A."/>
            <person name="Oliver B.G."/>
            <person name="Graeser Y."/>
            <person name="Goldberg J.M."/>
            <person name="Li W."/>
            <person name="Martinez-Rossi N.M."/>
            <person name="Monod M."/>
            <person name="Shelest E."/>
            <person name="Barton R.C."/>
            <person name="Birch E."/>
            <person name="Brakhage A.A."/>
            <person name="Chen Z."/>
            <person name="Gurr S.J."/>
            <person name="Heiman D."/>
            <person name="Heitman J."/>
            <person name="Kosti I."/>
            <person name="Rossi A."/>
            <person name="Saif S."/>
            <person name="Samalova M."/>
            <person name="Saunders C.W."/>
            <person name="Shea T."/>
            <person name="Summerbell R.C."/>
            <person name="Xu J."/>
            <person name="Young S."/>
            <person name="Zeng Q."/>
            <person name="Birren B.W."/>
            <person name="Cuomo C.A."/>
            <person name="White T.C."/>
        </authorList>
    </citation>
    <scope>NUCLEOTIDE SEQUENCE [LARGE SCALE GENOMIC DNA]</scope>
    <source>
        <strain evidence="9">CBS 112818</strain>
    </source>
</reference>
<evidence type="ECO:0000256" key="5">
    <source>
        <dbReference type="ARBA" id="ARBA00023128"/>
    </source>
</evidence>
<gene>
    <name evidence="8" type="ORF">TESG_02383</name>
</gene>
<evidence type="ECO:0000313" key="9">
    <source>
        <dbReference type="Proteomes" id="UP000009172"/>
    </source>
</evidence>
<feature type="domain" description="Aminoglycoside phosphotransferase" evidence="7">
    <location>
        <begin position="91"/>
        <end position="218"/>
    </location>
</feature>
<dbReference type="InterPro" id="IPR011009">
    <property type="entry name" value="Kinase-like_dom_sf"/>
</dbReference>
<dbReference type="InterPro" id="IPR051035">
    <property type="entry name" value="Mito_inheritance_9"/>
</dbReference>
<feature type="domain" description="Aminoglycoside phosphotransferase" evidence="7">
    <location>
        <begin position="307"/>
        <end position="374"/>
    </location>
</feature>
<evidence type="ECO:0000256" key="6">
    <source>
        <dbReference type="ARBA" id="ARBA00031849"/>
    </source>
</evidence>
<keyword evidence="4" id="KW-0809">Transit peptide</keyword>
<dbReference type="Gene3D" id="3.30.200.20">
    <property type="entry name" value="Phosphorylase Kinase, domain 1"/>
    <property type="match status" value="1"/>
</dbReference>
<dbReference type="InterPro" id="IPR002575">
    <property type="entry name" value="Aminoglycoside_PTrfase"/>
</dbReference>
<dbReference type="GO" id="GO:0005739">
    <property type="term" value="C:mitochondrion"/>
    <property type="evidence" value="ECO:0007669"/>
    <property type="project" value="UniProtKB-SubCell"/>
</dbReference>
<dbReference type="HOGENOM" id="CLU_019189_13_1_1"/>
<dbReference type="Proteomes" id="UP000009172">
    <property type="component" value="Unassembled WGS sequence"/>
</dbReference>
<dbReference type="AlphaFoldDB" id="F2RU81"/>
<dbReference type="Pfam" id="PF01636">
    <property type="entry name" value="APH"/>
    <property type="match status" value="2"/>
</dbReference>
<evidence type="ECO:0000256" key="1">
    <source>
        <dbReference type="ARBA" id="ARBA00004173"/>
    </source>
</evidence>